<dbReference type="Gene3D" id="1.10.357.10">
    <property type="entry name" value="Tetracycline Repressor, domain 2"/>
    <property type="match status" value="1"/>
</dbReference>
<sequence>MDQRRSDPPRRPRAARVVKAPDQRREEIVAAARLMFARQGVRATTFQHIADEAGVARSLVYHYAGSMDRLVDQVLDACVADFAAELRAWDAAREPGDIDGAVRSWLQLFRRNLPHTVDGAARTAHPLPRFDDAGLYVRYLDRSITALLDALEDTTIPAYAARHTIEITHVRETFALLLHGIIGLLRTNPALGDDVLADLVRQTLRLPPLPSRGPDRDLPTRDRDADR</sequence>
<evidence type="ECO:0000259" key="6">
    <source>
        <dbReference type="PROSITE" id="PS50977"/>
    </source>
</evidence>
<evidence type="ECO:0000256" key="3">
    <source>
        <dbReference type="ARBA" id="ARBA00023163"/>
    </source>
</evidence>
<dbReference type="SUPFAM" id="SSF46689">
    <property type="entry name" value="Homeodomain-like"/>
    <property type="match status" value="1"/>
</dbReference>
<feature type="DNA-binding region" description="H-T-H motif" evidence="4">
    <location>
        <begin position="45"/>
        <end position="64"/>
    </location>
</feature>
<gene>
    <name evidence="7" type="ORF">RN606_09835</name>
</gene>
<evidence type="ECO:0000256" key="1">
    <source>
        <dbReference type="ARBA" id="ARBA00023015"/>
    </source>
</evidence>
<evidence type="ECO:0000313" key="7">
    <source>
        <dbReference type="EMBL" id="WNM23659.1"/>
    </source>
</evidence>
<dbReference type="Pfam" id="PF00440">
    <property type="entry name" value="TetR_N"/>
    <property type="match status" value="1"/>
</dbReference>
<proteinExistence type="predicted"/>
<dbReference type="RefSeq" id="WP_313496742.1">
    <property type="nucleotide sequence ID" value="NZ_CP134879.1"/>
</dbReference>
<name>A0AA96F592_9MICO</name>
<dbReference type="AlphaFoldDB" id="A0AA96F592"/>
<keyword evidence="8" id="KW-1185">Reference proteome</keyword>
<organism evidence="7 8">
    <name type="scientific">Demequina capsici</name>
    <dbReference type="NCBI Taxonomy" id="3075620"/>
    <lineage>
        <taxon>Bacteria</taxon>
        <taxon>Bacillati</taxon>
        <taxon>Actinomycetota</taxon>
        <taxon>Actinomycetes</taxon>
        <taxon>Micrococcales</taxon>
        <taxon>Demequinaceae</taxon>
        <taxon>Demequina</taxon>
    </lineage>
</organism>
<keyword evidence="1" id="KW-0805">Transcription regulation</keyword>
<evidence type="ECO:0000256" key="4">
    <source>
        <dbReference type="PROSITE-ProRule" id="PRU00335"/>
    </source>
</evidence>
<keyword evidence="2 4" id="KW-0238">DNA-binding</keyword>
<dbReference type="GO" id="GO:0003700">
    <property type="term" value="F:DNA-binding transcription factor activity"/>
    <property type="evidence" value="ECO:0007669"/>
    <property type="project" value="TreeGrafter"/>
</dbReference>
<evidence type="ECO:0000256" key="2">
    <source>
        <dbReference type="ARBA" id="ARBA00023125"/>
    </source>
</evidence>
<feature type="region of interest" description="Disordered" evidence="5">
    <location>
        <begin position="207"/>
        <end position="227"/>
    </location>
</feature>
<dbReference type="InterPro" id="IPR001647">
    <property type="entry name" value="HTH_TetR"/>
</dbReference>
<dbReference type="PANTHER" id="PTHR30055:SF234">
    <property type="entry name" value="HTH-TYPE TRANSCRIPTIONAL REGULATOR BETI"/>
    <property type="match status" value="1"/>
</dbReference>
<dbReference type="PANTHER" id="PTHR30055">
    <property type="entry name" value="HTH-TYPE TRANSCRIPTIONAL REGULATOR RUTR"/>
    <property type="match status" value="1"/>
</dbReference>
<evidence type="ECO:0000256" key="5">
    <source>
        <dbReference type="SAM" id="MobiDB-lite"/>
    </source>
</evidence>
<dbReference type="InterPro" id="IPR050109">
    <property type="entry name" value="HTH-type_TetR-like_transc_reg"/>
</dbReference>
<dbReference type="PRINTS" id="PR00455">
    <property type="entry name" value="HTHTETR"/>
</dbReference>
<protein>
    <submittedName>
        <fullName evidence="7">Helix-turn-helix domain-containing protein</fullName>
    </submittedName>
</protein>
<evidence type="ECO:0000313" key="8">
    <source>
        <dbReference type="Proteomes" id="UP001304125"/>
    </source>
</evidence>
<reference evidence="7 8" key="1">
    <citation type="submission" date="2023-09" db="EMBL/GenBank/DDBJ databases">
        <title>Demequina sp. a novel bacteria isolated from Capsicum annuum.</title>
        <authorList>
            <person name="Humaira Z."/>
            <person name="Lee J."/>
            <person name="Cho D."/>
        </authorList>
    </citation>
    <scope>NUCLEOTIDE SEQUENCE [LARGE SCALE GENOMIC DNA]</scope>
    <source>
        <strain evidence="7 8">OYTSA14</strain>
    </source>
</reference>
<dbReference type="Proteomes" id="UP001304125">
    <property type="component" value="Chromosome"/>
</dbReference>
<dbReference type="PROSITE" id="PS50977">
    <property type="entry name" value="HTH_TETR_2"/>
    <property type="match status" value="1"/>
</dbReference>
<dbReference type="GO" id="GO:0000976">
    <property type="term" value="F:transcription cis-regulatory region binding"/>
    <property type="evidence" value="ECO:0007669"/>
    <property type="project" value="TreeGrafter"/>
</dbReference>
<dbReference type="EMBL" id="CP134879">
    <property type="protein sequence ID" value="WNM23659.1"/>
    <property type="molecule type" value="Genomic_DNA"/>
</dbReference>
<feature type="domain" description="HTH tetR-type" evidence="6">
    <location>
        <begin position="22"/>
        <end position="82"/>
    </location>
</feature>
<accession>A0AA96F592</accession>
<keyword evidence="3" id="KW-0804">Transcription</keyword>
<feature type="compositionally biased region" description="Basic and acidic residues" evidence="5">
    <location>
        <begin position="213"/>
        <end position="227"/>
    </location>
</feature>
<dbReference type="InterPro" id="IPR009057">
    <property type="entry name" value="Homeodomain-like_sf"/>
</dbReference>